<keyword evidence="1" id="KW-0472">Membrane</keyword>
<accession>A0ABX2GGW9</accession>
<organism evidence="2 3">
    <name type="scientific">Fusicatenibacter saccharivorans</name>
    <dbReference type="NCBI Taxonomy" id="1150298"/>
    <lineage>
        <taxon>Bacteria</taxon>
        <taxon>Bacillati</taxon>
        <taxon>Bacillota</taxon>
        <taxon>Clostridia</taxon>
        <taxon>Lachnospirales</taxon>
        <taxon>Lachnospiraceae</taxon>
        <taxon>Fusicatenibacter</taxon>
    </lineage>
</organism>
<feature type="transmembrane region" description="Helical" evidence="1">
    <location>
        <begin position="95"/>
        <end position="111"/>
    </location>
</feature>
<gene>
    <name evidence="2" type="ORF">G5B05_14695</name>
</gene>
<dbReference type="EMBL" id="JAAITQ010000038">
    <property type="protein sequence ID" value="NSE17610.1"/>
    <property type="molecule type" value="Genomic_DNA"/>
</dbReference>
<dbReference type="RefSeq" id="WP_022461261.1">
    <property type="nucleotide sequence ID" value="NZ_CABJFB010000017.1"/>
</dbReference>
<protein>
    <submittedName>
        <fullName evidence="2">Uncharacterized protein</fullName>
    </submittedName>
</protein>
<reference evidence="2 3" key="1">
    <citation type="journal article" date="2020" name="Cell Host Microbe">
        <title>Functional and Genomic Variation between Human-Derived Isolates of Lachnospiraceae Reveals Inter- and Intra-Species Diversity.</title>
        <authorList>
            <person name="Sorbara M.T."/>
            <person name="Littmann E.R."/>
            <person name="Fontana E."/>
            <person name="Moody T.U."/>
            <person name="Kohout C.E."/>
            <person name="Gjonbalaj M."/>
            <person name="Eaton V."/>
            <person name="Seok R."/>
            <person name="Leiner I.M."/>
            <person name="Pamer E.G."/>
        </authorList>
    </citation>
    <scope>NUCLEOTIDE SEQUENCE [LARGE SCALE GENOMIC DNA]</scope>
    <source>
        <strain evidence="2 3">MSK.14.54</strain>
    </source>
</reference>
<proteinExistence type="predicted"/>
<comment type="caution">
    <text evidence="2">The sequence shown here is derived from an EMBL/GenBank/DDBJ whole genome shotgun (WGS) entry which is preliminary data.</text>
</comment>
<feature type="transmembrane region" description="Helical" evidence="1">
    <location>
        <begin position="35"/>
        <end position="57"/>
    </location>
</feature>
<evidence type="ECO:0000313" key="3">
    <source>
        <dbReference type="Proteomes" id="UP000768180"/>
    </source>
</evidence>
<keyword evidence="1" id="KW-1133">Transmembrane helix</keyword>
<name>A0ABX2GGW9_9FIRM</name>
<sequence>MKQASDLAEAMKTAATSYSTRDLLSVRYMNHFNTLFGFLRVIFLSLIGLLIGGLLSLPYMDHASIPLIVSSSAADSLLGSVLLESGVQSGVYQSILWFLLWILFSATLGFLHPKKQIWGPGNITVPWMLKNKQMSEMKNGNIRV</sequence>
<evidence type="ECO:0000256" key="1">
    <source>
        <dbReference type="SAM" id="Phobius"/>
    </source>
</evidence>
<keyword evidence="1" id="KW-0812">Transmembrane</keyword>
<dbReference type="Proteomes" id="UP000768180">
    <property type="component" value="Unassembled WGS sequence"/>
</dbReference>
<keyword evidence="3" id="KW-1185">Reference proteome</keyword>
<evidence type="ECO:0000313" key="2">
    <source>
        <dbReference type="EMBL" id="NSE17610.1"/>
    </source>
</evidence>